<organism evidence="1 2">
    <name type="scientific">Clostridium paridis</name>
    <dbReference type="NCBI Taxonomy" id="2803863"/>
    <lineage>
        <taxon>Bacteria</taxon>
        <taxon>Bacillati</taxon>
        <taxon>Bacillota</taxon>
        <taxon>Clostridia</taxon>
        <taxon>Eubacteriales</taxon>
        <taxon>Clostridiaceae</taxon>
        <taxon>Clostridium</taxon>
    </lineage>
</organism>
<sequence>MSEVILRANSGGVGPFPVFTTPLVEEMPVVSVSIDTTQLRNPATLLTFTAQINMPAELNVNLAFTIKKYSSQGGVQTIGGTYVFSSIAELLEAEAFSFQFFDNGNARGNFTYAVQVAPNSFIGIAPGLTITNAVLSALAVEQA</sequence>
<proteinExistence type="predicted"/>
<gene>
    <name evidence="1" type="ORF">JK634_13530</name>
</gene>
<dbReference type="Pfam" id="PF14879">
    <property type="entry name" value="DUF4489"/>
    <property type="match status" value="1"/>
</dbReference>
<keyword evidence="2" id="KW-1185">Reference proteome</keyword>
<reference evidence="1" key="1">
    <citation type="submission" date="2021-01" db="EMBL/GenBank/DDBJ databases">
        <title>Genome public.</title>
        <authorList>
            <person name="Liu C."/>
            <person name="Sun Q."/>
        </authorList>
    </citation>
    <scope>NUCLEOTIDE SEQUENCE</scope>
    <source>
        <strain evidence="1">YIM B02565</strain>
    </source>
</reference>
<dbReference type="EMBL" id="JAESWA010000023">
    <property type="protein sequence ID" value="MBL4932828.1"/>
    <property type="molecule type" value="Genomic_DNA"/>
</dbReference>
<name>A0A937FGP1_9CLOT</name>
<dbReference type="Proteomes" id="UP000623681">
    <property type="component" value="Unassembled WGS sequence"/>
</dbReference>
<dbReference type="RefSeq" id="WP_202768214.1">
    <property type="nucleotide sequence ID" value="NZ_JAESWA010000023.1"/>
</dbReference>
<evidence type="ECO:0000313" key="1">
    <source>
        <dbReference type="EMBL" id="MBL4932828.1"/>
    </source>
</evidence>
<protein>
    <submittedName>
        <fullName evidence="1">DUF4489 domain-containing protein</fullName>
    </submittedName>
</protein>
<dbReference type="InterPro" id="IPR027972">
    <property type="entry name" value="DUF4489"/>
</dbReference>
<dbReference type="AlphaFoldDB" id="A0A937FGP1"/>
<accession>A0A937FGP1</accession>
<evidence type="ECO:0000313" key="2">
    <source>
        <dbReference type="Proteomes" id="UP000623681"/>
    </source>
</evidence>
<comment type="caution">
    <text evidence="1">The sequence shown here is derived from an EMBL/GenBank/DDBJ whole genome shotgun (WGS) entry which is preliminary data.</text>
</comment>